<comment type="similarity">
    <text evidence="11 12">Belongs to the TonB-dependent receptor family.</text>
</comment>
<evidence type="ECO:0000256" key="10">
    <source>
        <dbReference type="ARBA" id="ARBA00023237"/>
    </source>
</evidence>
<keyword evidence="2 11" id="KW-0813">Transport</keyword>
<evidence type="ECO:0000256" key="11">
    <source>
        <dbReference type="PROSITE-ProRule" id="PRU01360"/>
    </source>
</evidence>
<dbReference type="PROSITE" id="PS52016">
    <property type="entry name" value="TONB_DEPENDENT_REC_3"/>
    <property type="match status" value="1"/>
</dbReference>
<dbReference type="EMBL" id="BMZA01000001">
    <property type="protein sequence ID" value="GGY93180.1"/>
    <property type="molecule type" value="Genomic_DNA"/>
</dbReference>
<evidence type="ECO:0000313" key="17">
    <source>
        <dbReference type="Proteomes" id="UP000648075"/>
    </source>
</evidence>
<dbReference type="Pfam" id="PF00593">
    <property type="entry name" value="TonB_dep_Rec_b-barrel"/>
    <property type="match status" value="1"/>
</dbReference>
<feature type="signal peptide" evidence="13">
    <location>
        <begin position="1"/>
        <end position="18"/>
    </location>
</feature>
<dbReference type="SUPFAM" id="SSF56935">
    <property type="entry name" value="Porins"/>
    <property type="match status" value="1"/>
</dbReference>
<keyword evidence="9 11" id="KW-0472">Membrane</keyword>
<keyword evidence="8 12" id="KW-0798">TonB box</keyword>
<evidence type="ECO:0000313" key="16">
    <source>
        <dbReference type="EMBL" id="GGY93180.1"/>
    </source>
</evidence>
<sequence length="860" mass="93190">MKALLLAGSITVFPVTHAQAQSAGSESNEIIVTANKREENLNKVGLTITAITADALTERKVSSVEDIANTVPGLSFSPSATNTPILTLRGVGFNEYSLGVYPAVTVYIDQAPLVFPALTSHSAFDLQRVEVLKGPQGTLFGQNSTGGAINYIAARPTDTFEVGGDISYSRFNMIEGNAHISGPITEGLNGRLALTGANSDGWQRSSRHGGTNGAQSYIAGRMLLDWDNGSPLRLQLNVNGWRDKSEPQAQQVIAIHEGVTTDGTKPPETAPAVNDPLRNTYSPVYTPGATSAQLSYPFGKLDARTADWSTLRLDPNTATVQLPGGASDPTTAGYTNFTPRANRRMWQAFLRADLDVTDDITITSLTSYVNYKQRQVIDNDGMELVGYDFDKADGTIKSFNQELRIGNSGNNPIRWLVGTNYEDSRTFEDLVIRYIANGNYSPANFYINASGDRLRQKIRNYAFFGSLEYDVTPQLTLKASARYTNSRIRARNASYSYENGNLAPLFNILGGLSGLPFDPITNDQSYTLNSLQLDVDLPSGLTIFSPIQTGNLGLGVPGIPFVAQLKEDNVSWRVGVDYKATPDILLYANVSRGYKAGSFPTAAAASYSSLLPVTQEKVTSYEAGIKASMADGLIQFNAAGFYMDYRDKQVRGKLFDLIFGTIDLLVNVPKSRIMGAEAELTLRPADGLTLTGAVTYLDTKIQKYTGYDIFGGLDNPDYVPGGNNVEDLSGNPLPYTPKWSGVINGDYKFSALGGRPFIGVTMKFRSKQDAAIGGGVTTLPDGPRYRVHPGVGKHPYVIDAYATVDARAGFEAEDGSWRVMIWGKNIFDKYYWTAVVPSSDSSARLTGKPATYGVTVGFKM</sequence>
<feature type="domain" description="TonB-dependent receptor plug" evidence="15">
    <location>
        <begin position="43"/>
        <end position="148"/>
    </location>
</feature>
<evidence type="ECO:0000256" key="7">
    <source>
        <dbReference type="ARBA" id="ARBA00023065"/>
    </source>
</evidence>
<feature type="chain" id="PRO_5038100587" evidence="13">
    <location>
        <begin position="19"/>
        <end position="860"/>
    </location>
</feature>
<dbReference type="PANTHER" id="PTHR32552:SF81">
    <property type="entry name" value="TONB-DEPENDENT OUTER MEMBRANE RECEPTOR"/>
    <property type="match status" value="1"/>
</dbReference>
<evidence type="ECO:0000256" key="12">
    <source>
        <dbReference type="RuleBase" id="RU003357"/>
    </source>
</evidence>
<comment type="caution">
    <text evidence="16">The sequence shown here is derived from an EMBL/GenBank/DDBJ whole genome shotgun (WGS) entry which is preliminary data.</text>
</comment>
<dbReference type="Proteomes" id="UP000648075">
    <property type="component" value="Unassembled WGS sequence"/>
</dbReference>
<proteinExistence type="inferred from homology"/>
<dbReference type="InterPro" id="IPR036942">
    <property type="entry name" value="Beta-barrel_TonB_sf"/>
</dbReference>
<dbReference type="GO" id="GO:0006826">
    <property type="term" value="P:iron ion transport"/>
    <property type="evidence" value="ECO:0007669"/>
    <property type="project" value="UniProtKB-KW"/>
</dbReference>
<keyword evidence="3 11" id="KW-1134">Transmembrane beta strand</keyword>
<comment type="subcellular location">
    <subcellularLocation>
        <location evidence="1 11">Cell outer membrane</location>
        <topology evidence="1 11">Multi-pass membrane protein</topology>
    </subcellularLocation>
</comment>
<evidence type="ECO:0000256" key="13">
    <source>
        <dbReference type="SAM" id="SignalP"/>
    </source>
</evidence>
<keyword evidence="6" id="KW-0408">Iron</keyword>
<protein>
    <submittedName>
        <fullName evidence="16">TonB-dependent receptor</fullName>
    </submittedName>
</protein>
<keyword evidence="5 11" id="KW-0812">Transmembrane</keyword>
<name>A0A918P9M8_9SPHN</name>
<dbReference type="Pfam" id="PF07715">
    <property type="entry name" value="Plug"/>
    <property type="match status" value="1"/>
</dbReference>
<dbReference type="Gene3D" id="2.170.130.10">
    <property type="entry name" value="TonB-dependent receptor, plug domain"/>
    <property type="match status" value="1"/>
</dbReference>
<keyword evidence="4" id="KW-0410">Iron transport</keyword>
<gene>
    <name evidence="16" type="ORF">GCM10011614_05150</name>
</gene>
<feature type="domain" description="TonB-dependent receptor-like beta-barrel" evidence="14">
    <location>
        <begin position="305"/>
        <end position="826"/>
    </location>
</feature>
<keyword evidence="13" id="KW-0732">Signal</keyword>
<organism evidence="16 17">
    <name type="scientific">Novosphingobium colocasiae</name>
    <dbReference type="NCBI Taxonomy" id="1256513"/>
    <lineage>
        <taxon>Bacteria</taxon>
        <taxon>Pseudomonadati</taxon>
        <taxon>Pseudomonadota</taxon>
        <taxon>Alphaproteobacteria</taxon>
        <taxon>Sphingomonadales</taxon>
        <taxon>Sphingomonadaceae</taxon>
        <taxon>Novosphingobium</taxon>
    </lineage>
</organism>
<evidence type="ECO:0000256" key="8">
    <source>
        <dbReference type="ARBA" id="ARBA00023077"/>
    </source>
</evidence>
<dbReference type="GO" id="GO:0009279">
    <property type="term" value="C:cell outer membrane"/>
    <property type="evidence" value="ECO:0007669"/>
    <property type="project" value="UniProtKB-SubCell"/>
</dbReference>
<accession>A0A918P9M8</accession>
<dbReference type="InterPro" id="IPR012910">
    <property type="entry name" value="Plug_dom"/>
</dbReference>
<keyword evidence="16" id="KW-0675">Receptor</keyword>
<evidence type="ECO:0000256" key="1">
    <source>
        <dbReference type="ARBA" id="ARBA00004571"/>
    </source>
</evidence>
<evidence type="ECO:0000256" key="5">
    <source>
        <dbReference type="ARBA" id="ARBA00022692"/>
    </source>
</evidence>
<evidence type="ECO:0000256" key="2">
    <source>
        <dbReference type="ARBA" id="ARBA00022448"/>
    </source>
</evidence>
<evidence type="ECO:0000256" key="9">
    <source>
        <dbReference type="ARBA" id="ARBA00023136"/>
    </source>
</evidence>
<dbReference type="AlphaFoldDB" id="A0A918P9M8"/>
<evidence type="ECO:0000259" key="14">
    <source>
        <dbReference type="Pfam" id="PF00593"/>
    </source>
</evidence>
<dbReference type="InterPro" id="IPR000531">
    <property type="entry name" value="Beta-barrel_TonB"/>
</dbReference>
<keyword evidence="17" id="KW-1185">Reference proteome</keyword>
<keyword evidence="10 11" id="KW-0998">Cell outer membrane</keyword>
<evidence type="ECO:0000256" key="6">
    <source>
        <dbReference type="ARBA" id="ARBA00023004"/>
    </source>
</evidence>
<reference evidence="16" key="2">
    <citation type="submission" date="2020-09" db="EMBL/GenBank/DDBJ databases">
        <authorList>
            <person name="Sun Q."/>
            <person name="Kim S."/>
        </authorList>
    </citation>
    <scope>NUCLEOTIDE SEQUENCE</scope>
    <source>
        <strain evidence="16">KCTC 32255</strain>
    </source>
</reference>
<evidence type="ECO:0000256" key="4">
    <source>
        <dbReference type="ARBA" id="ARBA00022496"/>
    </source>
</evidence>
<dbReference type="PANTHER" id="PTHR32552">
    <property type="entry name" value="FERRICHROME IRON RECEPTOR-RELATED"/>
    <property type="match status" value="1"/>
</dbReference>
<evidence type="ECO:0000259" key="15">
    <source>
        <dbReference type="Pfam" id="PF07715"/>
    </source>
</evidence>
<reference evidence="16" key="1">
    <citation type="journal article" date="2014" name="Int. J. Syst. Evol. Microbiol.">
        <title>Complete genome sequence of Corynebacterium casei LMG S-19264T (=DSM 44701T), isolated from a smear-ripened cheese.</title>
        <authorList>
            <consortium name="US DOE Joint Genome Institute (JGI-PGF)"/>
            <person name="Walter F."/>
            <person name="Albersmeier A."/>
            <person name="Kalinowski J."/>
            <person name="Ruckert C."/>
        </authorList>
    </citation>
    <scope>NUCLEOTIDE SEQUENCE</scope>
    <source>
        <strain evidence="16">KCTC 32255</strain>
    </source>
</reference>
<dbReference type="InterPro" id="IPR037066">
    <property type="entry name" value="Plug_dom_sf"/>
</dbReference>
<keyword evidence="7" id="KW-0406">Ion transport</keyword>
<dbReference type="InterPro" id="IPR039426">
    <property type="entry name" value="TonB-dep_rcpt-like"/>
</dbReference>
<dbReference type="Gene3D" id="2.40.170.20">
    <property type="entry name" value="TonB-dependent receptor, beta-barrel domain"/>
    <property type="match status" value="1"/>
</dbReference>
<evidence type="ECO:0000256" key="3">
    <source>
        <dbReference type="ARBA" id="ARBA00022452"/>
    </source>
</evidence>